<dbReference type="EMBL" id="JAUSVO010000001">
    <property type="protein sequence ID" value="MDQ0436063.1"/>
    <property type="molecule type" value="Genomic_DNA"/>
</dbReference>
<evidence type="ECO:0000313" key="2">
    <source>
        <dbReference type="Proteomes" id="UP001241603"/>
    </source>
</evidence>
<sequence length="1122" mass="117973">MTLRMFGVVALFALVAFGALVMIVASGPIQLNALRDRVVAAMSERLGPGYVVRVGGASIDVDPVLGLIAQIDEITVRDSDRTVVARVPAIRLAIDPLSLARLRVDVRTIEVSEPEISLVRDRSGSIYLGTSETLRRPPAPIEAAATPSAPPADTKPVGPDGGFPDLLTALHTLDGGLEPLIELALERNFERLSIDAATIRVWDAARLQQRVFAHSDLAINVDPRTEALKASFNTSGYMGRWGLLAERTVDEQTRGRTLTLAFSQLTLADLNPNFGDPASLLSSDVPVFGRATVRFGEKGDVEDATMRIDLGAGNIISGFSRDTVLLDEATIRLHWDMAKRAVIIEPSSFFFGDTRGVVTGVVKPITDIADGRYSFSLESQNSILAARDANAPPIVADRIALAGTADFPGKRIDFTDAVLTSQAGSIAAAGTLGLEGPTPSLAMAASFTPMSISTFKQMWPPFLAGPARKWVMDHVTDGRIEAGRFEASIPGGVLWTGERVQMPEDYMRLDARLAGVSFTTVGTIPPIINASGNAVLAGSTFGIDMDGGQVITPSGKTVQVTAGAFAVGNTAQVIAEGQVELQLEGDIGALAEIGNADPIFALRDRSIDPADLSGKGRASLSIKIPMKPGLLPDDVDWRLSLITTDFASSAPIDGRMIKKGMFDIKADQDQLTINGKATINGVPASINLVQPLGDHDGDGETEAGSRKVSLSLDARARQQLGIGLDNVLGGTVGAAISDLPDGKKGQHYELDLKQARLTLPAVGWSKGIGVPAKLAFDLLQHDGGFSIDNMVASGDGFGLKGSAELDGKYGLVSADLEHLALRKGDDVSVKLARKGNGYAITARGSSFDVRGLIAQYKSGNTSSTDGAADLSIDAKIDTLIGFNQATLSGSSILVRTQSGTVQKATLDGILPQGGVSMNYSDTGNAAELSLTSADTGGLFRFVDLYRRIMGGDLSLTGKRDGPSSPFVGVFDVTQFAIVGEESMRRLVSATNGTGEGATPTGVNPDNVPFGRMRLDYTKRGPIIVIEDAVLRGASVGSTFSGTIDLAKQFVSLAGTYLPAYAFNNLFGRLPLIGLALGGGSKGGLFGVTFKVEGPATGPSLTVNPLSLITPGIFRKIFEFPVN</sequence>
<evidence type="ECO:0008006" key="3">
    <source>
        <dbReference type="Google" id="ProtNLM"/>
    </source>
</evidence>
<keyword evidence="2" id="KW-1185">Reference proteome</keyword>
<gene>
    <name evidence="1" type="ORF">QO014_000433</name>
</gene>
<reference evidence="1 2" key="1">
    <citation type="submission" date="2023-07" db="EMBL/GenBank/DDBJ databases">
        <title>Genomic Encyclopedia of Type Strains, Phase IV (KMG-IV): sequencing the most valuable type-strain genomes for metagenomic binning, comparative biology and taxonomic classification.</title>
        <authorList>
            <person name="Goeker M."/>
        </authorList>
    </citation>
    <scope>NUCLEOTIDE SEQUENCE [LARGE SCALE GENOMIC DNA]</scope>
    <source>
        <strain evidence="1 2">B6-8</strain>
    </source>
</reference>
<accession>A0ABU0H2E6</accession>
<proteinExistence type="predicted"/>
<protein>
    <recommendedName>
        <fullName evidence="3">DUF3971 domain-containing protein</fullName>
    </recommendedName>
</protein>
<organism evidence="1 2">
    <name type="scientific">Kaistia dalseonensis</name>
    <dbReference type="NCBI Taxonomy" id="410840"/>
    <lineage>
        <taxon>Bacteria</taxon>
        <taxon>Pseudomonadati</taxon>
        <taxon>Pseudomonadota</taxon>
        <taxon>Alphaproteobacteria</taxon>
        <taxon>Hyphomicrobiales</taxon>
        <taxon>Kaistiaceae</taxon>
        <taxon>Kaistia</taxon>
    </lineage>
</organism>
<comment type="caution">
    <text evidence="1">The sequence shown here is derived from an EMBL/GenBank/DDBJ whole genome shotgun (WGS) entry which is preliminary data.</text>
</comment>
<evidence type="ECO:0000313" key="1">
    <source>
        <dbReference type="EMBL" id="MDQ0436063.1"/>
    </source>
</evidence>
<name>A0ABU0H2E6_9HYPH</name>
<dbReference type="Proteomes" id="UP001241603">
    <property type="component" value="Unassembled WGS sequence"/>
</dbReference>
<dbReference type="RefSeq" id="WP_266347004.1">
    <property type="nucleotide sequence ID" value="NZ_JAPKNG010000001.1"/>
</dbReference>